<evidence type="ECO:0000259" key="2">
    <source>
        <dbReference type="Pfam" id="PF12680"/>
    </source>
</evidence>
<keyword evidence="1" id="KW-0732">Signal</keyword>
<reference evidence="3 4" key="1">
    <citation type="submission" date="2019-05" db="EMBL/GenBank/DDBJ databases">
        <authorList>
            <person name="Zhang J.-Y."/>
            <person name="Feg X."/>
            <person name="Du Z.-J."/>
        </authorList>
    </citation>
    <scope>NUCLEOTIDE SEQUENCE [LARGE SCALE GENOMIC DNA]</scope>
    <source>
        <strain evidence="3 4">RZ26</strain>
    </source>
</reference>
<accession>A0A5S3PHI8</accession>
<evidence type="ECO:0000313" key="3">
    <source>
        <dbReference type="EMBL" id="TMM53740.1"/>
    </source>
</evidence>
<organism evidence="3 4">
    <name type="scientific">Maribacter algarum</name>
    <name type="common">ex Zhang et al. 2020</name>
    <dbReference type="NCBI Taxonomy" id="2578118"/>
    <lineage>
        <taxon>Bacteria</taxon>
        <taxon>Pseudomonadati</taxon>
        <taxon>Bacteroidota</taxon>
        <taxon>Flavobacteriia</taxon>
        <taxon>Flavobacteriales</taxon>
        <taxon>Flavobacteriaceae</taxon>
        <taxon>Maribacter</taxon>
    </lineage>
</organism>
<comment type="caution">
    <text evidence="3">The sequence shown here is derived from an EMBL/GenBank/DDBJ whole genome shotgun (WGS) entry which is preliminary data.</text>
</comment>
<proteinExistence type="predicted"/>
<name>A0A5S3PHI8_9FLAO</name>
<dbReference type="Proteomes" id="UP000310314">
    <property type="component" value="Unassembled WGS sequence"/>
</dbReference>
<dbReference type="Pfam" id="PF12680">
    <property type="entry name" value="SnoaL_2"/>
    <property type="match status" value="2"/>
</dbReference>
<evidence type="ECO:0000256" key="1">
    <source>
        <dbReference type="SAM" id="SignalP"/>
    </source>
</evidence>
<dbReference type="InterPro" id="IPR032710">
    <property type="entry name" value="NTF2-like_dom_sf"/>
</dbReference>
<evidence type="ECO:0000313" key="4">
    <source>
        <dbReference type="Proteomes" id="UP000310314"/>
    </source>
</evidence>
<dbReference type="InterPro" id="IPR011042">
    <property type="entry name" value="6-blade_b-propeller_TolB-like"/>
</dbReference>
<dbReference type="SUPFAM" id="SSF54427">
    <property type="entry name" value="NTF2-like"/>
    <property type="match status" value="2"/>
</dbReference>
<dbReference type="EMBL" id="VATY01000004">
    <property type="protein sequence ID" value="TMM53740.1"/>
    <property type="molecule type" value="Genomic_DNA"/>
</dbReference>
<dbReference type="SUPFAM" id="SSF69304">
    <property type="entry name" value="Tricorn protease N-terminal domain"/>
    <property type="match status" value="1"/>
</dbReference>
<feature type="chain" id="PRO_5024275408" evidence="1">
    <location>
        <begin position="19"/>
        <end position="507"/>
    </location>
</feature>
<dbReference type="SUPFAM" id="SSF82171">
    <property type="entry name" value="DPP6 N-terminal domain-like"/>
    <property type="match status" value="1"/>
</dbReference>
<dbReference type="InterPro" id="IPR037401">
    <property type="entry name" value="SnoaL-like"/>
</dbReference>
<dbReference type="Gene3D" id="3.10.450.50">
    <property type="match status" value="2"/>
</dbReference>
<feature type="signal peptide" evidence="1">
    <location>
        <begin position="1"/>
        <end position="18"/>
    </location>
</feature>
<protein>
    <submittedName>
        <fullName evidence="3">Steroid delta-isomerase</fullName>
    </submittedName>
</protein>
<dbReference type="Gene3D" id="2.120.10.30">
    <property type="entry name" value="TolB, C-terminal domain"/>
    <property type="match status" value="1"/>
</dbReference>
<keyword evidence="4" id="KW-1185">Reference proteome</keyword>
<gene>
    <name evidence="3" type="ORF">FEE95_17735</name>
</gene>
<dbReference type="OrthoDB" id="9797498at2"/>
<dbReference type="GO" id="GO:0016853">
    <property type="term" value="F:isomerase activity"/>
    <property type="evidence" value="ECO:0007669"/>
    <property type="project" value="UniProtKB-KW"/>
</dbReference>
<keyword evidence="3" id="KW-0413">Isomerase</keyword>
<dbReference type="AlphaFoldDB" id="A0A5S3PHI8"/>
<dbReference type="RefSeq" id="WP_138659364.1">
    <property type="nucleotide sequence ID" value="NZ_VATY01000004.1"/>
</dbReference>
<sequence>MKNILTLTLFLISIQLFAQPNTEVYLLDINNADGRLKLSNLRNISNNEGYDNQPSFYDENTILFASTRNEQTDIAQYNIKSSSISWVNDTAGGGEYSPLRIPNSTAISAVRLDTTGLQRLYQYDTSNGVSKVIRKDAKVGYHVWYSDEILINTILVENRMDLVISHLKDGTNTVAAKNVGRSLHKIPNTELVSYIAKEQGNWFIKSLHPISGATEIISQLPPKTEDMAWMADGSVLVPAGNILYRFKPESKENPESIILSEYEEINSISRMAISPDGKYLALVSQEPPSKIVQKQVDSYNAGDLNAFVNCYSENVLVTNFPSDTLYVGHEKMRRNYSSLSPDNKVYEVEVVNRITIGNKVIDQEKVTKKGVFQQFQVALYEVENDDISSMRFIFDDNTTPNPETIVQKQLDEYNTRDIDGFLQTYTEDVELFNFPEQKRSKGQEEMRKGYAGFFESTPDLHCEIKNRITIRNIVIDEEYITANGNNFSAVAIYEVENGKISKVTFVR</sequence>
<feature type="domain" description="SnoaL-like" evidence="2">
    <location>
        <begin position="292"/>
        <end position="388"/>
    </location>
</feature>
<feature type="domain" description="SnoaL-like" evidence="2">
    <location>
        <begin position="406"/>
        <end position="502"/>
    </location>
</feature>